<gene>
    <name evidence="2" type="ORF">FXN65_17165</name>
</gene>
<proteinExistence type="predicted"/>
<evidence type="ECO:0000256" key="1">
    <source>
        <dbReference type="SAM" id="Phobius"/>
    </source>
</evidence>
<keyword evidence="1 2" id="KW-0812">Transmembrane</keyword>
<name>A0A5J6QMF8_9GAMM</name>
<organism evidence="2 3">
    <name type="scientific">Metapseudomonas lalkuanensis</name>
    <dbReference type="NCBI Taxonomy" id="2604832"/>
    <lineage>
        <taxon>Bacteria</taxon>
        <taxon>Pseudomonadati</taxon>
        <taxon>Pseudomonadota</taxon>
        <taxon>Gammaproteobacteria</taxon>
        <taxon>Pseudomonadales</taxon>
        <taxon>Pseudomonadaceae</taxon>
        <taxon>Metapseudomonas</taxon>
    </lineage>
</organism>
<accession>A0A5J6QMF8</accession>
<keyword evidence="1" id="KW-1133">Transmembrane helix</keyword>
<keyword evidence="1" id="KW-0472">Membrane</keyword>
<evidence type="ECO:0000313" key="2">
    <source>
        <dbReference type="EMBL" id="QEY63704.1"/>
    </source>
</evidence>
<feature type="transmembrane region" description="Helical" evidence="1">
    <location>
        <begin position="17"/>
        <end position="36"/>
    </location>
</feature>
<evidence type="ECO:0000313" key="3">
    <source>
        <dbReference type="Proteomes" id="UP000327179"/>
    </source>
</evidence>
<reference evidence="2 3" key="1">
    <citation type="submission" date="2019-08" db="EMBL/GenBank/DDBJ databases">
        <title>Whole-genome Sequencing of e-waste polymer degrading bacterium Pseudomonas sp. strain PE08.</title>
        <authorList>
            <person name="Kirdat K."/>
            <person name="Debbarma P."/>
            <person name="Narawade N."/>
            <person name="Suyal D."/>
            <person name="Thorat V."/>
            <person name="Shouche Y."/>
            <person name="Goel R."/>
            <person name="Yadav A."/>
        </authorList>
    </citation>
    <scope>NUCLEOTIDE SEQUENCE [LARGE SCALE GENOMIC DNA]</scope>
    <source>
        <strain evidence="2 3">PE08</strain>
    </source>
</reference>
<keyword evidence="3" id="KW-1185">Reference proteome</keyword>
<dbReference type="EMBL" id="CP043311">
    <property type="protein sequence ID" value="QEY63704.1"/>
    <property type="molecule type" value="Genomic_DNA"/>
</dbReference>
<feature type="transmembrane region" description="Helical" evidence="1">
    <location>
        <begin position="42"/>
        <end position="65"/>
    </location>
</feature>
<dbReference type="Proteomes" id="UP000327179">
    <property type="component" value="Chromosome"/>
</dbReference>
<sequence length="85" mass="9309">MTSLFGCPQRLLQLSHLFLWTGLFQLLLGIAGGYYLDAHLGLLSLIGAHGLVILGPTLIKLGYVMRLTALCQIRKEERELACAIA</sequence>
<dbReference type="AlphaFoldDB" id="A0A5J6QMF8"/>
<dbReference type="RefSeq" id="WP_151134645.1">
    <property type="nucleotide sequence ID" value="NZ_CP043311.1"/>
</dbReference>
<dbReference type="KEGG" id="plal:FXN65_17165"/>
<protein>
    <submittedName>
        <fullName evidence="2">Transmembrane sensor/regulator PpyR</fullName>
    </submittedName>
</protein>